<accession>A0A9P8S0M1</accession>
<reference evidence="1 2" key="1">
    <citation type="journal article" date="2014" name="PLoS Genet.">
        <title>The Genome of Spironucleus salmonicida Highlights a Fish Pathogen Adapted to Fluctuating Environments.</title>
        <authorList>
            <person name="Xu F."/>
            <person name="Jerlstrom-Hultqvist J."/>
            <person name="Einarsson E."/>
            <person name="Astvaldsson A."/>
            <person name="Svard S.G."/>
            <person name="Andersson J.O."/>
        </authorList>
    </citation>
    <scope>NUCLEOTIDE SEQUENCE [LARGE SCALE GENOMIC DNA]</scope>
    <source>
        <strain evidence="1 2">ATCC 50377</strain>
    </source>
</reference>
<dbReference type="KEGG" id="ssao:94295408"/>
<dbReference type="Proteomes" id="UP000018208">
    <property type="component" value="Unassembled WGS sequence"/>
</dbReference>
<protein>
    <submittedName>
        <fullName evidence="1">Uncharacterized protein</fullName>
    </submittedName>
</protein>
<evidence type="ECO:0000313" key="1">
    <source>
        <dbReference type="EMBL" id="KAH0575856.1"/>
    </source>
</evidence>
<evidence type="ECO:0000313" key="2">
    <source>
        <dbReference type="Proteomes" id="UP000018208"/>
    </source>
</evidence>
<sequence>MKKYQKNQITSMSQPSSNQQQIMNHYQQILKLTLNINSQVIRYVAKLNKQDQLIKIKKQQKYCLNNLNNRFIIMPLMYLKLIKTIVSIQQLIRQKHANLDHTISIIFTIQI</sequence>
<organism evidence="1 2">
    <name type="scientific">Spironucleus salmonicida</name>
    <dbReference type="NCBI Taxonomy" id="348837"/>
    <lineage>
        <taxon>Eukaryota</taxon>
        <taxon>Metamonada</taxon>
        <taxon>Diplomonadida</taxon>
        <taxon>Hexamitidae</taxon>
        <taxon>Hexamitinae</taxon>
        <taxon>Spironucleus</taxon>
    </lineage>
</organism>
<dbReference type="GeneID" id="94295408"/>
<proteinExistence type="predicted"/>
<dbReference type="EMBL" id="AUWU02000002">
    <property type="protein sequence ID" value="KAH0575856.1"/>
    <property type="molecule type" value="Genomic_DNA"/>
</dbReference>
<keyword evidence="2" id="KW-1185">Reference proteome</keyword>
<gene>
    <name evidence="1" type="ORF">SS50377_21385</name>
</gene>
<dbReference type="RefSeq" id="XP_067766629.1">
    <property type="nucleotide sequence ID" value="XM_067905312.1"/>
</dbReference>
<name>A0A9P8S0M1_9EUKA</name>
<comment type="caution">
    <text evidence="1">The sequence shown here is derived from an EMBL/GenBank/DDBJ whole genome shotgun (WGS) entry which is preliminary data.</text>
</comment>
<dbReference type="AlphaFoldDB" id="A0A9P8S0M1"/>